<evidence type="ECO:0000256" key="1">
    <source>
        <dbReference type="ARBA" id="ARBA00004167"/>
    </source>
</evidence>
<keyword evidence="5 6" id="KW-0472">Membrane</keyword>
<feature type="domain" description="V-type proton ATPase subunit S1 luminal" evidence="7">
    <location>
        <begin position="187"/>
        <end position="294"/>
    </location>
</feature>
<keyword evidence="10" id="KW-1185">Reference proteome</keyword>
<comment type="similarity">
    <text evidence="2">Belongs to the vacuolar ATPase subunit S1 family.</text>
</comment>
<evidence type="ECO:0000256" key="4">
    <source>
        <dbReference type="ARBA" id="ARBA00022989"/>
    </source>
</evidence>
<gene>
    <name evidence="9" type="ORF">KPH14_008152</name>
</gene>
<evidence type="ECO:0000313" key="10">
    <source>
        <dbReference type="Proteomes" id="UP001258017"/>
    </source>
</evidence>
<proteinExistence type="inferred from homology"/>
<accession>A0AAD9R9H9</accession>
<feature type="domain" description="V-type proton ATPase subunit S1/VOA1 transmembrane" evidence="8">
    <location>
        <begin position="308"/>
        <end position="345"/>
    </location>
</feature>
<feature type="transmembrane region" description="Helical" evidence="6">
    <location>
        <begin position="7"/>
        <end position="26"/>
    </location>
</feature>
<evidence type="ECO:0000313" key="9">
    <source>
        <dbReference type="EMBL" id="KAK2575303.1"/>
    </source>
</evidence>
<protein>
    <recommendedName>
        <fullName evidence="11">V-type proton ATPase subunit S1</fullName>
    </recommendedName>
</protein>
<evidence type="ECO:0000259" key="8">
    <source>
        <dbReference type="Pfam" id="PF20520"/>
    </source>
</evidence>
<evidence type="ECO:0000256" key="2">
    <source>
        <dbReference type="ARBA" id="ARBA00009037"/>
    </source>
</evidence>
<evidence type="ECO:0000256" key="3">
    <source>
        <dbReference type="ARBA" id="ARBA00022692"/>
    </source>
</evidence>
<dbReference type="GO" id="GO:0033176">
    <property type="term" value="C:proton-transporting V-type ATPase complex"/>
    <property type="evidence" value="ECO:0007669"/>
    <property type="project" value="TreeGrafter"/>
</dbReference>
<reference evidence="9" key="1">
    <citation type="submission" date="2021-08" db="EMBL/GenBank/DDBJ databases">
        <authorList>
            <person name="Misof B."/>
            <person name="Oliver O."/>
            <person name="Podsiadlowski L."/>
            <person name="Donath A."/>
            <person name="Peters R."/>
            <person name="Mayer C."/>
            <person name="Rust J."/>
            <person name="Gunkel S."/>
            <person name="Lesny P."/>
            <person name="Martin S."/>
            <person name="Oeyen J.P."/>
            <person name="Petersen M."/>
            <person name="Panagiotis P."/>
            <person name="Wilbrandt J."/>
            <person name="Tanja T."/>
        </authorList>
    </citation>
    <scope>NUCLEOTIDE SEQUENCE</scope>
    <source>
        <strain evidence="9">GBR_01_08_01A</strain>
        <tissue evidence="9">Thorax + abdomen</tissue>
    </source>
</reference>
<dbReference type="InterPro" id="IPR046755">
    <property type="entry name" value="VAS1_LD"/>
</dbReference>
<keyword evidence="4 6" id="KW-1133">Transmembrane helix</keyword>
<organism evidence="9 10">
    <name type="scientific">Odynerus spinipes</name>
    <dbReference type="NCBI Taxonomy" id="1348599"/>
    <lineage>
        <taxon>Eukaryota</taxon>
        <taxon>Metazoa</taxon>
        <taxon>Ecdysozoa</taxon>
        <taxon>Arthropoda</taxon>
        <taxon>Hexapoda</taxon>
        <taxon>Insecta</taxon>
        <taxon>Pterygota</taxon>
        <taxon>Neoptera</taxon>
        <taxon>Endopterygota</taxon>
        <taxon>Hymenoptera</taxon>
        <taxon>Apocrita</taxon>
        <taxon>Aculeata</taxon>
        <taxon>Vespoidea</taxon>
        <taxon>Vespidae</taxon>
        <taxon>Eumeninae</taxon>
        <taxon>Odynerus</taxon>
    </lineage>
</organism>
<dbReference type="Pfam" id="PF05827">
    <property type="entry name" value="VAS1_LD"/>
    <property type="match status" value="1"/>
</dbReference>
<feature type="transmembrane region" description="Helical" evidence="6">
    <location>
        <begin position="313"/>
        <end position="335"/>
    </location>
</feature>
<evidence type="ECO:0008006" key="11">
    <source>
        <dbReference type="Google" id="ProtNLM"/>
    </source>
</evidence>
<dbReference type="AlphaFoldDB" id="A0AAD9R9H9"/>
<dbReference type="InterPro" id="IPR008388">
    <property type="entry name" value="Ac45_acc_su"/>
</dbReference>
<dbReference type="PROSITE" id="PS51257">
    <property type="entry name" value="PROKAR_LIPOPROTEIN"/>
    <property type="match status" value="1"/>
</dbReference>
<dbReference type="GO" id="GO:0030641">
    <property type="term" value="P:regulation of cellular pH"/>
    <property type="evidence" value="ECO:0007669"/>
    <property type="project" value="TreeGrafter"/>
</dbReference>
<dbReference type="PANTHER" id="PTHR12471:SF7">
    <property type="entry name" value="V-TYPE PROTON ATPASE SUBUNIT S1"/>
    <property type="match status" value="1"/>
</dbReference>
<evidence type="ECO:0000256" key="6">
    <source>
        <dbReference type="SAM" id="Phobius"/>
    </source>
</evidence>
<keyword evidence="3 6" id="KW-0812">Transmembrane</keyword>
<evidence type="ECO:0000259" key="7">
    <source>
        <dbReference type="Pfam" id="PF05827"/>
    </source>
</evidence>
<dbReference type="GO" id="GO:0001671">
    <property type="term" value="F:ATPase activator activity"/>
    <property type="evidence" value="ECO:0007669"/>
    <property type="project" value="TreeGrafter"/>
</dbReference>
<sequence length="357" mass="40146">MTIARHILIYIFVILTSCNIFTIYAGDAVPVLIWGGSVESDSRLTVVNPLLKTTKAEFTQILNSKVDDSQPPILVFMKDSLCVEDLTQHKEDLRQATKGNLLAYLPAVQSPLSAFEGLDIISEIYRNIKESSPNLIGVLTGRSCGYSRSERVRRDTDTNSNSTEFIITEGRVLLYSSELPSIKLSTDNEFRKLTRYHVCNYPTNQTSIVLCTTFNGFNASSIHKIVLLFNFEMSSPGYYSLKSITYKENNMNSEVLLPAIDIVFPYNFSYHCSQNITFSKNTTAVKIADFQIQIDAKSFGDAYDCVNFTTIPIWTGIFVTVILGLIMMWALAMIIDIRTMDRFDDPKGKTITISAQE</sequence>
<evidence type="ECO:0000256" key="5">
    <source>
        <dbReference type="ARBA" id="ARBA00023136"/>
    </source>
</evidence>
<dbReference type="PANTHER" id="PTHR12471">
    <property type="entry name" value="VACUOLAR ATP SYNTHASE SUBUNIT S1"/>
    <property type="match status" value="1"/>
</dbReference>
<dbReference type="Proteomes" id="UP001258017">
    <property type="component" value="Unassembled WGS sequence"/>
</dbReference>
<comment type="subcellular location">
    <subcellularLocation>
        <location evidence="1">Membrane</location>
        <topology evidence="1">Single-pass membrane protein</topology>
    </subcellularLocation>
</comment>
<dbReference type="InterPro" id="IPR046756">
    <property type="entry name" value="VAS1/VOA1_TM"/>
</dbReference>
<reference evidence="9" key="2">
    <citation type="journal article" date="2023" name="Commun. Biol.">
        <title>Intrasexual cuticular hydrocarbon dimorphism in a wasp sheds light on hydrocarbon biosynthesis genes in Hymenoptera.</title>
        <authorList>
            <person name="Moris V.C."/>
            <person name="Podsiadlowski L."/>
            <person name="Martin S."/>
            <person name="Oeyen J.P."/>
            <person name="Donath A."/>
            <person name="Petersen M."/>
            <person name="Wilbrandt J."/>
            <person name="Misof B."/>
            <person name="Liedtke D."/>
            <person name="Thamm M."/>
            <person name="Scheiner R."/>
            <person name="Schmitt T."/>
            <person name="Niehuis O."/>
        </authorList>
    </citation>
    <scope>NUCLEOTIDE SEQUENCE</scope>
    <source>
        <strain evidence="9">GBR_01_08_01A</strain>
    </source>
</reference>
<dbReference type="Pfam" id="PF20520">
    <property type="entry name" value="Ac45-VOA1_TM"/>
    <property type="match status" value="1"/>
</dbReference>
<comment type="caution">
    <text evidence="9">The sequence shown here is derived from an EMBL/GenBank/DDBJ whole genome shotgun (WGS) entry which is preliminary data.</text>
</comment>
<dbReference type="EMBL" id="JAIFRP010004454">
    <property type="protein sequence ID" value="KAK2575303.1"/>
    <property type="molecule type" value="Genomic_DNA"/>
</dbReference>
<name>A0AAD9R9H9_9HYME</name>